<dbReference type="EC" id="3.1.26.4" evidence="3"/>
<keyword evidence="5" id="KW-0479">Metal-binding</keyword>
<dbReference type="AlphaFoldDB" id="A0AAD7XCK3"/>
<dbReference type="InterPro" id="IPR012337">
    <property type="entry name" value="RNaseH-like_sf"/>
</dbReference>
<evidence type="ECO:0000259" key="9">
    <source>
        <dbReference type="PROSITE" id="PS50879"/>
    </source>
</evidence>
<keyword evidence="4" id="KW-0540">Nuclease</keyword>
<keyword evidence="6" id="KW-0255">Endonuclease</keyword>
<accession>A0AAD7XCK3</accession>
<proteinExistence type="inferred from homology"/>
<evidence type="ECO:0000256" key="7">
    <source>
        <dbReference type="ARBA" id="ARBA00022801"/>
    </source>
</evidence>
<dbReference type="EMBL" id="JAPEVG010000085">
    <property type="protein sequence ID" value="KAJ8487093.1"/>
    <property type="molecule type" value="Genomic_DNA"/>
</dbReference>
<gene>
    <name evidence="10" type="ORF">ONZ51_g4401</name>
</gene>
<dbReference type="Proteomes" id="UP001215151">
    <property type="component" value="Unassembled WGS sequence"/>
</dbReference>
<dbReference type="SUPFAM" id="SSF55658">
    <property type="entry name" value="L9 N-domain-like"/>
    <property type="match status" value="1"/>
</dbReference>
<keyword evidence="11" id="KW-1185">Reference proteome</keyword>
<dbReference type="SUPFAM" id="SSF53098">
    <property type="entry name" value="Ribonuclease H-like"/>
    <property type="match status" value="1"/>
</dbReference>
<dbReference type="PANTHER" id="PTHR10642">
    <property type="entry name" value="RIBONUCLEASE H1"/>
    <property type="match status" value="1"/>
</dbReference>
<dbReference type="GO" id="GO:0046872">
    <property type="term" value="F:metal ion binding"/>
    <property type="evidence" value="ECO:0007669"/>
    <property type="project" value="UniProtKB-KW"/>
</dbReference>
<evidence type="ECO:0000256" key="1">
    <source>
        <dbReference type="ARBA" id="ARBA00000077"/>
    </source>
</evidence>
<feature type="domain" description="RNase H type-1" evidence="9">
    <location>
        <begin position="173"/>
        <end position="324"/>
    </location>
</feature>
<dbReference type="GO" id="GO:0004523">
    <property type="term" value="F:RNA-DNA hybrid ribonuclease activity"/>
    <property type="evidence" value="ECO:0007669"/>
    <property type="project" value="UniProtKB-EC"/>
</dbReference>
<dbReference type="InterPro" id="IPR002156">
    <property type="entry name" value="RNaseH_domain"/>
</dbReference>
<dbReference type="GO" id="GO:0003676">
    <property type="term" value="F:nucleic acid binding"/>
    <property type="evidence" value="ECO:0007669"/>
    <property type="project" value="InterPro"/>
</dbReference>
<organism evidence="10 11">
    <name type="scientific">Trametes cubensis</name>
    <dbReference type="NCBI Taxonomy" id="1111947"/>
    <lineage>
        <taxon>Eukaryota</taxon>
        <taxon>Fungi</taxon>
        <taxon>Dikarya</taxon>
        <taxon>Basidiomycota</taxon>
        <taxon>Agaricomycotina</taxon>
        <taxon>Agaricomycetes</taxon>
        <taxon>Polyporales</taxon>
        <taxon>Polyporaceae</taxon>
        <taxon>Trametes</taxon>
    </lineage>
</organism>
<feature type="region of interest" description="Disordered" evidence="8">
    <location>
        <begin position="345"/>
        <end position="405"/>
    </location>
</feature>
<dbReference type="Gene3D" id="3.30.420.10">
    <property type="entry name" value="Ribonuclease H-like superfamily/Ribonuclease H"/>
    <property type="match status" value="1"/>
</dbReference>
<dbReference type="PANTHER" id="PTHR10642:SF26">
    <property type="entry name" value="RIBONUCLEASE H1"/>
    <property type="match status" value="1"/>
</dbReference>
<name>A0AAD7XCK3_9APHY</name>
<dbReference type="PROSITE" id="PS50879">
    <property type="entry name" value="RNASE_H_1"/>
    <property type="match status" value="1"/>
</dbReference>
<dbReference type="Pfam" id="PF01693">
    <property type="entry name" value="Cauli_VI"/>
    <property type="match status" value="1"/>
</dbReference>
<evidence type="ECO:0000256" key="5">
    <source>
        <dbReference type="ARBA" id="ARBA00022723"/>
    </source>
</evidence>
<dbReference type="GO" id="GO:0043137">
    <property type="term" value="P:DNA replication, removal of RNA primer"/>
    <property type="evidence" value="ECO:0007669"/>
    <property type="project" value="TreeGrafter"/>
</dbReference>
<evidence type="ECO:0000256" key="6">
    <source>
        <dbReference type="ARBA" id="ARBA00022759"/>
    </source>
</evidence>
<evidence type="ECO:0000256" key="8">
    <source>
        <dbReference type="SAM" id="MobiDB-lite"/>
    </source>
</evidence>
<evidence type="ECO:0000256" key="4">
    <source>
        <dbReference type="ARBA" id="ARBA00022722"/>
    </source>
</evidence>
<comment type="catalytic activity">
    <reaction evidence="1">
        <text>Endonucleolytic cleavage to 5'-phosphomonoester.</text>
        <dbReference type="EC" id="3.1.26.4"/>
    </reaction>
</comment>
<dbReference type="InterPro" id="IPR050092">
    <property type="entry name" value="RNase_H"/>
</dbReference>
<dbReference type="InterPro" id="IPR036397">
    <property type="entry name" value="RNaseH_sf"/>
</dbReference>
<reference evidence="10" key="1">
    <citation type="submission" date="2022-11" db="EMBL/GenBank/DDBJ databases">
        <title>Genome Sequence of Cubamyces cubensis.</title>
        <authorList>
            <person name="Buettner E."/>
        </authorList>
    </citation>
    <scope>NUCLEOTIDE SEQUENCE</scope>
    <source>
        <strain evidence="10">MPL-01</strain>
    </source>
</reference>
<dbReference type="InterPro" id="IPR037056">
    <property type="entry name" value="RNase_H1_N_sf"/>
</dbReference>
<evidence type="ECO:0000313" key="10">
    <source>
        <dbReference type="EMBL" id="KAJ8487093.1"/>
    </source>
</evidence>
<keyword evidence="7" id="KW-0378">Hydrolase</keyword>
<dbReference type="CDD" id="cd09280">
    <property type="entry name" value="RNase_HI_eukaryote_like"/>
    <property type="match status" value="1"/>
</dbReference>
<comment type="similarity">
    <text evidence="2">Belongs to the RNase H family.</text>
</comment>
<comment type="caution">
    <text evidence="10">The sequence shown here is derived from an EMBL/GenBank/DDBJ whole genome shotgun (WGS) entry which is preliminary data.</text>
</comment>
<dbReference type="Pfam" id="PF00075">
    <property type="entry name" value="RNase_H"/>
    <property type="match status" value="1"/>
</dbReference>
<protein>
    <recommendedName>
        <fullName evidence="3">ribonuclease H</fullName>
        <ecNumber evidence="3">3.1.26.4</ecNumber>
    </recommendedName>
</protein>
<evidence type="ECO:0000256" key="2">
    <source>
        <dbReference type="ARBA" id="ARBA00005300"/>
    </source>
</evidence>
<evidence type="ECO:0000256" key="3">
    <source>
        <dbReference type="ARBA" id="ARBA00012180"/>
    </source>
</evidence>
<dbReference type="InterPro" id="IPR011320">
    <property type="entry name" value="RNase_H1_N"/>
</dbReference>
<feature type="compositionally biased region" description="Polar residues" evidence="8">
    <location>
        <begin position="358"/>
        <end position="371"/>
    </location>
</feature>
<dbReference type="InterPro" id="IPR009027">
    <property type="entry name" value="Ribosomal_bL9/RNase_H1_N"/>
</dbReference>
<evidence type="ECO:0000313" key="11">
    <source>
        <dbReference type="Proteomes" id="UP001215151"/>
    </source>
</evidence>
<sequence length="428" mass="46842">MVSRAVPTGPEVSFYAVAKGRKPGIYVDWADCKAQVLNYYGAKYKKCASPYQAKSWLEIVVDSAAANEAFDAFLARNPEYSGTSSFETENLSASVPLPTSSASALSYSEVAMPRPITKSACPSNAAVLAELVATPVRPATPADTVLRSDTVTTTETKQTILPSPIQANHQNKDDEPLIVYSDGACKGNGQPGSVAGIGVWWGPDHLWNLSERCPGGQTNNRAELIAIIRVLENAPMDQRELIIKTDSHYSIKCLETWLDNWKRNGWKKANGGPVNNVALIKYADIMLQERRNVAKQQVRFVKVKGHSGDVGNDGADRLAVAGTSLPEVPERDWDDLIAQVTARMSMPSHPRVTMRPAANSSPLPKQRSTPTAPRPEDETQEVTHSLDPRQQTDQADPKAEIPPNEWELYAACTLSDDDFLREIEEMGL</sequence>
<dbReference type="Gene3D" id="3.40.970.10">
    <property type="entry name" value="Ribonuclease H1, N-terminal domain"/>
    <property type="match status" value="1"/>
</dbReference>